<dbReference type="SFLD" id="SFLDG01082">
    <property type="entry name" value="B12-binding_domain_containing"/>
    <property type="match status" value="1"/>
</dbReference>
<dbReference type="AlphaFoldDB" id="M4ZE14"/>
<dbReference type="InterPro" id="IPR006638">
    <property type="entry name" value="Elp3/MiaA/NifB-like_rSAM"/>
</dbReference>
<dbReference type="GO" id="GO:0031419">
    <property type="term" value="F:cobalamin binding"/>
    <property type="evidence" value="ECO:0007669"/>
    <property type="project" value="InterPro"/>
</dbReference>
<dbReference type="SUPFAM" id="SSF102114">
    <property type="entry name" value="Radical SAM enzymes"/>
    <property type="match status" value="1"/>
</dbReference>
<name>M4ZE14_9BRAD</name>
<evidence type="ECO:0000256" key="2">
    <source>
        <dbReference type="ARBA" id="ARBA00022691"/>
    </source>
</evidence>
<dbReference type="InterPro" id="IPR007197">
    <property type="entry name" value="rSAM"/>
</dbReference>
<dbReference type="PANTHER" id="PTHR43409:SF7">
    <property type="entry name" value="BLL1977 PROTEIN"/>
    <property type="match status" value="1"/>
</dbReference>
<dbReference type="PROSITE" id="PS51332">
    <property type="entry name" value="B12_BINDING"/>
    <property type="match status" value="1"/>
</dbReference>
<dbReference type="GO" id="GO:0046872">
    <property type="term" value="F:metal ion binding"/>
    <property type="evidence" value="ECO:0007669"/>
    <property type="project" value="UniProtKB-KW"/>
</dbReference>
<evidence type="ECO:0000313" key="8">
    <source>
        <dbReference type="Proteomes" id="UP000011841"/>
    </source>
</evidence>
<keyword evidence="4" id="KW-0408">Iron</keyword>
<dbReference type="InterPro" id="IPR006158">
    <property type="entry name" value="Cobalamin-bd"/>
</dbReference>
<gene>
    <name evidence="7" type="ORF">S58_60280</name>
</gene>
<dbReference type="PANTHER" id="PTHR43409">
    <property type="entry name" value="ANAEROBIC MAGNESIUM-PROTOPORPHYRIN IX MONOMETHYL ESTER CYCLASE-RELATED"/>
    <property type="match status" value="1"/>
</dbReference>
<evidence type="ECO:0000313" key="7">
    <source>
        <dbReference type="EMBL" id="BAM92004.1"/>
    </source>
</evidence>
<dbReference type="eggNOG" id="COG1032">
    <property type="taxonomic scope" value="Bacteria"/>
</dbReference>
<keyword evidence="2" id="KW-0949">S-adenosyl-L-methionine</keyword>
<reference evidence="7 8" key="1">
    <citation type="journal article" date="2013" name="Appl. Environ. Microbiol.">
        <title>Genome analysis suggests that the soil oligotrophic bacterium Agromonas oligotrophica (Bradyrhizobium oligotrophicum) is a nitrogen-fixing symbiont of Aeschynomene indica.</title>
        <authorList>
            <person name="Okubo T."/>
            <person name="Fukushima S."/>
            <person name="Itakura M."/>
            <person name="Oshima K."/>
            <person name="Longtonglang A."/>
            <person name="Teaumroong N."/>
            <person name="Mitsui H."/>
            <person name="Hattori M."/>
            <person name="Hattori R."/>
            <person name="Hattori T."/>
            <person name="Minamisawa K."/>
        </authorList>
    </citation>
    <scope>NUCLEOTIDE SEQUENCE [LARGE SCALE GENOMIC DNA]</scope>
    <source>
        <strain evidence="7 8">S58</strain>
    </source>
</reference>
<dbReference type="InterPro" id="IPR051198">
    <property type="entry name" value="BchE-like"/>
</dbReference>
<dbReference type="InterPro" id="IPR023984">
    <property type="entry name" value="rSAM_ocin_1"/>
</dbReference>
<dbReference type="GO" id="GO:0005829">
    <property type="term" value="C:cytosol"/>
    <property type="evidence" value="ECO:0007669"/>
    <property type="project" value="TreeGrafter"/>
</dbReference>
<proteinExistence type="predicted"/>
<dbReference type="Pfam" id="PF04055">
    <property type="entry name" value="Radical_SAM"/>
    <property type="match status" value="1"/>
</dbReference>
<keyword evidence="5" id="KW-0411">Iron-sulfur</keyword>
<dbReference type="RefSeq" id="WP_015669089.1">
    <property type="nucleotide sequence ID" value="NC_020453.1"/>
</dbReference>
<dbReference type="OrthoDB" id="9801424at2"/>
<organism evidence="7 8">
    <name type="scientific">Bradyrhizobium oligotrophicum S58</name>
    <dbReference type="NCBI Taxonomy" id="1245469"/>
    <lineage>
        <taxon>Bacteria</taxon>
        <taxon>Pseudomonadati</taxon>
        <taxon>Pseudomonadota</taxon>
        <taxon>Alphaproteobacteria</taxon>
        <taxon>Hyphomicrobiales</taxon>
        <taxon>Nitrobacteraceae</taxon>
        <taxon>Bradyrhizobium</taxon>
    </lineage>
</organism>
<dbReference type="GO" id="GO:0051536">
    <property type="term" value="F:iron-sulfur cluster binding"/>
    <property type="evidence" value="ECO:0007669"/>
    <property type="project" value="UniProtKB-KW"/>
</dbReference>
<dbReference type="Gene3D" id="3.20.20.70">
    <property type="entry name" value="Aldolase class I"/>
    <property type="match status" value="1"/>
</dbReference>
<dbReference type="SMART" id="SM00729">
    <property type="entry name" value="Elp3"/>
    <property type="match status" value="1"/>
</dbReference>
<sequence length="588" mass="65153">MFADSASARALRVLLVVPPYAPLEMPSLGLHSLQSVGRALGHDVSILYSNVQFASRVGISTYREAARIAPELISRELFGPLVFVEDDFALPTGDNTVKQAAALIERSRQGLASIFDELTLLIADQSFDVVGCTTTFDQTLAALAILKHAKRLRPNLVTILGGANCEGQMAAAIEQIAPAADFIFSGEAEKSFAAFLEGMARGVMPRSTVVESIPIANLDELPCPDYSDYFGQVTDKLSEEFRAGCWISYETSRGCWWGEKHHCSFCGLNGKVMNFRLKSANKVAAELERLSGTWKVDKICMTDNIASLQHHHDLFPLLGKMERSLDIFFELKPTSKLADLERLGRAGVRTVQMGIETLSTRLLHLLNKGGSARQNILALRNAQICGVQVIWNFLHRIPKEEEADYERMIRLIPAIVHLEPPRAVIAVSIDRFSPFFDQPASYGITNMRPKSFYAGTYPARADLMNLAYHFDGDYPACDEAASGVLGRIFAEIDRWRKCWDGPERPRLMIIPLEEEFMLIDTRQQGNAVFLPLNRAEARFALLGREENNRARDFCVDHGLVIEIDGSLVPVAVADSVTTARLEASVMDG</sequence>
<dbReference type="NCBIfam" id="TIGR03975">
    <property type="entry name" value="rSAM_ocin_1"/>
    <property type="match status" value="1"/>
</dbReference>
<dbReference type="GO" id="GO:0003824">
    <property type="term" value="F:catalytic activity"/>
    <property type="evidence" value="ECO:0007669"/>
    <property type="project" value="InterPro"/>
</dbReference>
<comment type="cofactor">
    <cofactor evidence="1">
        <name>[4Fe-4S] cluster</name>
        <dbReference type="ChEBI" id="CHEBI:49883"/>
    </cofactor>
</comment>
<dbReference type="EMBL" id="AP012603">
    <property type="protein sequence ID" value="BAM92004.1"/>
    <property type="molecule type" value="Genomic_DNA"/>
</dbReference>
<dbReference type="Proteomes" id="UP000011841">
    <property type="component" value="Chromosome"/>
</dbReference>
<accession>M4ZE14</accession>
<dbReference type="KEGG" id="aol:S58_60280"/>
<dbReference type="SFLD" id="SFLDS00029">
    <property type="entry name" value="Radical_SAM"/>
    <property type="match status" value="1"/>
</dbReference>
<keyword evidence="3" id="KW-0479">Metal-binding</keyword>
<evidence type="ECO:0000256" key="5">
    <source>
        <dbReference type="ARBA" id="ARBA00023014"/>
    </source>
</evidence>
<dbReference type="GeneID" id="301819742"/>
<dbReference type="InterPro" id="IPR013785">
    <property type="entry name" value="Aldolase_TIM"/>
</dbReference>
<dbReference type="STRING" id="1245469.S58_60280"/>
<evidence type="ECO:0000256" key="1">
    <source>
        <dbReference type="ARBA" id="ARBA00001966"/>
    </source>
</evidence>
<keyword evidence="8" id="KW-1185">Reference proteome</keyword>
<dbReference type="SFLD" id="SFLDF00324">
    <property type="entry name" value="bacteriocin_maturation"/>
    <property type="match status" value="1"/>
</dbReference>
<dbReference type="InterPro" id="IPR058240">
    <property type="entry name" value="rSAM_sf"/>
</dbReference>
<feature type="domain" description="B12-binding" evidence="6">
    <location>
        <begin position="10"/>
        <end position="206"/>
    </location>
</feature>
<evidence type="ECO:0000256" key="4">
    <source>
        <dbReference type="ARBA" id="ARBA00023004"/>
    </source>
</evidence>
<evidence type="ECO:0000259" key="6">
    <source>
        <dbReference type="PROSITE" id="PS51332"/>
    </source>
</evidence>
<dbReference type="HOGENOM" id="CLU_028867_0_0_5"/>
<protein>
    <recommendedName>
        <fullName evidence="6">B12-binding domain-containing protein</fullName>
    </recommendedName>
</protein>
<dbReference type="PATRIC" id="fig|1245469.3.peg.6164"/>
<evidence type="ECO:0000256" key="3">
    <source>
        <dbReference type="ARBA" id="ARBA00022723"/>
    </source>
</evidence>
<dbReference type="Gene3D" id="3.40.50.280">
    <property type="entry name" value="Cobalamin-binding domain"/>
    <property type="match status" value="1"/>
</dbReference>